<dbReference type="Gene3D" id="1.10.10.10">
    <property type="entry name" value="Winged helix-like DNA-binding domain superfamily/Winged helix DNA-binding domain"/>
    <property type="match status" value="1"/>
</dbReference>
<dbReference type="Proteomes" id="UP000377803">
    <property type="component" value="Chromosome"/>
</dbReference>
<dbReference type="Pfam" id="PF01022">
    <property type="entry name" value="HTH_5"/>
    <property type="match status" value="1"/>
</dbReference>
<dbReference type="GeneID" id="42365405"/>
<dbReference type="KEGG" id="ncon:LC1Nh_1011"/>
<dbReference type="SUPFAM" id="SSF46785">
    <property type="entry name" value="Winged helix' DNA-binding domain"/>
    <property type="match status" value="1"/>
</dbReference>
<dbReference type="EMBL" id="CP040089">
    <property type="protein sequence ID" value="QGA80887.1"/>
    <property type="molecule type" value="Genomic_DNA"/>
</dbReference>
<dbReference type="InterPro" id="IPR001845">
    <property type="entry name" value="HTH_ArsR_DNA-bd_dom"/>
</dbReference>
<keyword evidence="3" id="KW-1185">Reference proteome</keyword>
<sequence>MPIDMETFRKADAENQIKGFLHENPSRFTDIVENVEVSKSTVSKYLKQFREIDLVKKRDDNKYELLSDLTGDEERILEAIVEHGCGDEEELSQVLELSVNLRTKLKKLAELGYLGGSPEAFAIEDKTLSLLNRTITGEELDNQLVAHTTKGDGFSSYEVSFDPILNSPKDFLSFFPEVESDVEICEHCGLPLNPDYIRKITYTDPENPEEDPKEEVKEETEQLIKQLYGPVGSIYQMFRTYYSEGEGVTEKHYTTYKKDGQSYHPHCRKVIEQL</sequence>
<dbReference type="CDD" id="cd00090">
    <property type="entry name" value="HTH_ARSR"/>
    <property type="match status" value="1"/>
</dbReference>
<dbReference type="InterPro" id="IPR036390">
    <property type="entry name" value="WH_DNA-bd_sf"/>
</dbReference>
<evidence type="ECO:0000259" key="1">
    <source>
        <dbReference type="Pfam" id="PF01022"/>
    </source>
</evidence>
<accession>A0A5Q0UGZ5</accession>
<reference evidence="3" key="1">
    <citation type="submission" date="2019-05" db="EMBL/GenBank/DDBJ databases">
        <title>Candidatus Nanohalobium constans, a novel model system to study the DPANN nano-sized archaea: genomic and physiological characterization of a nanoarchaeon co-cultured with its chitinotrophic host.</title>
        <authorList>
            <person name="La Cono V."/>
            <person name="Arcadi E."/>
            <person name="Crisafi F."/>
            <person name="Denaro R."/>
            <person name="La Spada G."/>
            <person name="Messina E."/>
            <person name="Smedile F."/>
            <person name="Toshchakov S.V."/>
            <person name="Shevchenko M.A."/>
            <person name="Golyshin P.N."/>
            <person name="Golyshina O.V."/>
            <person name="Ferrer M."/>
            <person name="Rohde M."/>
            <person name="Mushegian A."/>
            <person name="Sorokin D.Y."/>
            <person name="Giuliano L."/>
            <person name="Yakimov M.M."/>
        </authorList>
    </citation>
    <scope>NUCLEOTIDE SEQUENCE [LARGE SCALE GENOMIC DNA]</scope>
    <source>
        <strain evidence="3">LC1Nh</strain>
    </source>
</reference>
<dbReference type="InterPro" id="IPR036388">
    <property type="entry name" value="WH-like_DNA-bd_sf"/>
</dbReference>
<feature type="domain" description="HTH arsR-type" evidence="1">
    <location>
        <begin position="21"/>
        <end position="57"/>
    </location>
</feature>
<dbReference type="AlphaFoldDB" id="A0A5Q0UGZ5"/>
<proteinExistence type="predicted"/>
<protein>
    <recommendedName>
        <fullName evidence="1">HTH arsR-type domain-containing protein</fullName>
    </recommendedName>
</protein>
<dbReference type="RefSeq" id="WP_153550632.1">
    <property type="nucleotide sequence ID" value="NZ_CP040089.1"/>
</dbReference>
<evidence type="ECO:0000313" key="2">
    <source>
        <dbReference type="EMBL" id="QGA80887.1"/>
    </source>
</evidence>
<organism evidence="2 3">
    <name type="scientific">Candidatus Nanohalobium constans</name>
    <dbReference type="NCBI Taxonomy" id="2565781"/>
    <lineage>
        <taxon>Archaea</taxon>
        <taxon>Candidatus Nanohalarchaeota</taxon>
        <taxon>Candidatus Nanohalobia</taxon>
        <taxon>Candidatus Nanohalobiales</taxon>
        <taxon>Candidatus Nanohalobiaceae</taxon>
        <taxon>Candidatus Nanohalobium</taxon>
    </lineage>
</organism>
<dbReference type="GO" id="GO:0003700">
    <property type="term" value="F:DNA-binding transcription factor activity"/>
    <property type="evidence" value="ECO:0007669"/>
    <property type="project" value="InterPro"/>
</dbReference>
<evidence type="ECO:0000313" key="3">
    <source>
        <dbReference type="Proteomes" id="UP000377803"/>
    </source>
</evidence>
<name>A0A5Q0UGZ5_9ARCH</name>
<dbReference type="InterPro" id="IPR011991">
    <property type="entry name" value="ArsR-like_HTH"/>
</dbReference>
<gene>
    <name evidence="2" type="ORF">LC1Nh_1011</name>
</gene>